<reference evidence="7 8" key="1">
    <citation type="submission" date="2017-07" db="EMBL/GenBank/DDBJ databases">
        <title>A comparative genomics approach to explaining the enigmatic role of Gardnerella vaginalis in the vaginal microbiome.</title>
        <authorList>
            <person name="Vancuren S.J."/>
            <person name="Hill J.E."/>
        </authorList>
    </citation>
    <scope>NUCLEOTIDE SEQUENCE [LARGE SCALE GENOMIC DNA]</scope>
    <source>
        <strain evidence="7 8">WP023</strain>
    </source>
</reference>
<evidence type="ECO:0000256" key="3">
    <source>
        <dbReference type="SAM" id="MobiDB-lite"/>
    </source>
</evidence>
<feature type="coiled-coil region" evidence="2">
    <location>
        <begin position="112"/>
        <end position="160"/>
    </location>
</feature>
<evidence type="ECO:0000256" key="2">
    <source>
        <dbReference type="SAM" id="Coils"/>
    </source>
</evidence>
<evidence type="ECO:0000313" key="6">
    <source>
        <dbReference type="EMBL" id="MDK6861271.1"/>
    </source>
</evidence>
<comment type="caution">
    <text evidence="7">The sequence shown here is derived from an EMBL/GenBank/DDBJ whole genome shotgun (WGS) entry which is preliminary data.</text>
</comment>
<evidence type="ECO:0000313" key="5">
    <source>
        <dbReference type="EMBL" id="MDK6695535.1"/>
    </source>
</evidence>
<feature type="region of interest" description="Disordered" evidence="3">
    <location>
        <begin position="42"/>
        <end position="67"/>
    </location>
</feature>
<sequence length="300" mass="33575">MRHPFSNTSKNSIKNDNLDDTFDKNVDKNIDKNIDNIVRKLHRQHAKDRESDRTQTGSFPIVKRKNKPSLQGHITRTRILTGLLVMLLCALLGFAYMIQVNRSTLVYQTMSEDELTRLITETNSQIQNLEQRKFELTSQLNSLKASVNKQEEAARIAKQNSQTSGLISGRLPAVGKGVIIHITAGEKERVDAATMFQLLEELRNAGVEVMSVNDIRIVTSSYISDTKHGLLCDAIEINPPYVVKAIGEPQNLQNAVNIAGGVGSRLKVKFGASVYVSTPEEVEIRSTREPKQYQYAKPVE</sequence>
<evidence type="ECO:0000313" key="9">
    <source>
        <dbReference type="Proteomes" id="UP001238969"/>
    </source>
</evidence>
<dbReference type="PANTHER" id="PTHR37313:SF2">
    <property type="entry name" value="UPF0749 PROTEIN YLXX"/>
    <property type="match status" value="1"/>
</dbReference>
<organism evidence="7 8">
    <name type="scientific">Gardnerella vaginalis</name>
    <dbReference type="NCBI Taxonomy" id="2702"/>
    <lineage>
        <taxon>Bacteria</taxon>
        <taxon>Bacillati</taxon>
        <taxon>Actinomycetota</taxon>
        <taxon>Actinomycetes</taxon>
        <taxon>Bifidobacteriales</taxon>
        <taxon>Bifidobacteriaceae</taxon>
        <taxon>Gardnerella</taxon>
    </lineage>
</organism>
<name>A0A1Q6D3Z4_GARVA</name>
<dbReference type="AlphaFoldDB" id="A0A1Q6D3Z4"/>
<evidence type="ECO:0000256" key="1">
    <source>
        <dbReference type="ARBA" id="ARBA00009108"/>
    </source>
</evidence>
<keyword evidence="4" id="KW-0472">Membrane</keyword>
<keyword evidence="4" id="KW-1133">Transmembrane helix</keyword>
<dbReference type="Proteomes" id="UP001238969">
    <property type="component" value="Unassembled WGS sequence"/>
</dbReference>
<proteinExistence type="inferred from homology"/>
<evidence type="ECO:0000256" key="4">
    <source>
        <dbReference type="SAM" id="Phobius"/>
    </source>
</evidence>
<dbReference type="InterPro" id="IPR010273">
    <property type="entry name" value="DUF881"/>
</dbReference>
<protein>
    <submittedName>
        <fullName evidence="7">DUF881 domain-containing protein</fullName>
    </submittedName>
</protein>
<dbReference type="EMBL" id="JASOLZ010000001">
    <property type="protein sequence ID" value="MDK6861271.1"/>
    <property type="molecule type" value="Genomic_DNA"/>
</dbReference>
<dbReference type="RefSeq" id="WP_004115091.1">
    <property type="nucleotide sequence ID" value="NZ_CP033836.1"/>
</dbReference>
<dbReference type="EMBL" id="JASOGJ010000002">
    <property type="protein sequence ID" value="MDK6695535.1"/>
    <property type="molecule type" value="Genomic_DNA"/>
</dbReference>
<evidence type="ECO:0000313" key="7">
    <source>
        <dbReference type="EMBL" id="RFT27961.1"/>
    </source>
</evidence>
<dbReference type="GO" id="GO:0005886">
    <property type="term" value="C:plasma membrane"/>
    <property type="evidence" value="ECO:0007669"/>
    <property type="project" value="TreeGrafter"/>
</dbReference>
<dbReference type="Proteomes" id="UP001240561">
    <property type="component" value="Unassembled WGS sequence"/>
</dbReference>
<accession>A0A1Q6D3Z4</accession>
<keyword evidence="4" id="KW-0812">Transmembrane</keyword>
<evidence type="ECO:0000313" key="8">
    <source>
        <dbReference type="Proteomes" id="UP000258379"/>
    </source>
</evidence>
<comment type="similarity">
    <text evidence="1">Belongs to the UPF0749 family.</text>
</comment>
<dbReference type="Pfam" id="PF05949">
    <property type="entry name" value="DUF881"/>
    <property type="match status" value="1"/>
</dbReference>
<reference evidence="9 10" key="2">
    <citation type="submission" date="2023-05" db="EMBL/GenBank/DDBJ databases">
        <title>Cataloging the Phylogenetic Diversity of Human Bladder Bacteria.</title>
        <authorList>
            <person name="Du J."/>
        </authorList>
    </citation>
    <scope>NUCLEOTIDE SEQUENCE [LARGE SCALE GENOMIC DNA]</scope>
    <source>
        <strain evidence="6 9">UMB6972</strain>
        <strain evidence="5 10">UMB9230</strain>
    </source>
</reference>
<dbReference type="PANTHER" id="PTHR37313">
    <property type="entry name" value="UPF0749 PROTEIN RV1825"/>
    <property type="match status" value="1"/>
</dbReference>
<gene>
    <name evidence="7" type="ORF">CG405_07440</name>
    <name evidence="5" type="ORF">QP177_03000</name>
    <name evidence="6" type="ORF">QP355_01205</name>
</gene>
<keyword evidence="2" id="KW-0175">Coiled coil</keyword>
<dbReference type="Gene3D" id="3.30.70.1880">
    <property type="entry name" value="Protein of unknown function DUF881"/>
    <property type="match status" value="1"/>
</dbReference>
<dbReference type="EMBL" id="NNRU01000006">
    <property type="protein sequence ID" value="RFT27961.1"/>
    <property type="molecule type" value="Genomic_DNA"/>
</dbReference>
<dbReference type="Proteomes" id="UP000258379">
    <property type="component" value="Unassembled WGS sequence"/>
</dbReference>
<evidence type="ECO:0000313" key="10">
    <source>
        <dbReference type="Proteomes" id="UP001240561"/>
    </source>
</evidence>
<feature type="transmembrane region" description="Helical" evidence="4">
    <location>
        <begin position="79"/>
        <end position="98"/>
    </location>
</feature>